<dbReference type="InterPro" id="IPR004274">
    <property type="entry name" value="FCP1_dom"/>
</dbReference>
<organism evidence="2">
    <name type="scientific">viral metagenome</name>
    <dbReference type="NCBI Taxonomy" id="1070528"/>
    <lineage>
        <taxon>unclassified sequences</taxon>
        <taxon>metagenomes</taxon>
        <taxon>organismal metagenomes</taxon>
    </lineage>
</organism>
<dbReference type="PROSITE" id="PS50969">
    <property type="entry name" value="FCP1"/>
    <property type="match status" value="1"/>
</dbReference>
<dbReference type="Pfam" id="PF03031">
    <property type="entry name" value="NIF"/>
    <property type="match status" value="1"/>
</dbReference>
<dbReference type="EMBL" id="MN739216">
    <property type="protein sequence ID" value="QHS94087.1"/>
    <property type="molecule type" value="Genomic_DNA"/>
</dbReference>
<dbReference type="InterPro" id="IPR036412">
    <property type="entry name" value="HAD-like_sf"/>
</dbReference>
<feature type="domain" description="FCP1 homology" evidence="1">
    <location>
        <begin position="5"/>
        <end position="196"/>
    </location>
</feature>
<dbReference type="SUPFAM" id="SSF56784">
    <property type="entry name" value="HAD-like"/>
    <property type="match status" value="1"/>
</dbReference>
<evidence type="ECO:0000259" key="1">
    <source>
        <dbReference type="PROSITE" id="PS50969"/>
    </source>
</evidence>
<name>A0A6C0BNT6_9ZZZZ</name>
<dbReference type="AlphaFoldDB" id="A0A6C0BNT6"/>
<sequence length="259" mass="31411">MIQIDKNEPFIILLDLDQTIQGNIYPQLQEYNLIQYLNTYNESSHKLVQSKKLLMNDFKEEKLLRPHFKRFIEKMRKRFANVEFFVYTASETYWANYIVKIIENAIDVKINKKIFTRDDCIIDNTSGKIMKSINHITPELFTILKNKYKLKKMVDYTFKNIFLIDNNYVLYKNESHMLIKCQDYNHTVVIDQLRNLKREYTDIYYEIIGKFLFNTNFSSAINFYAFYYNSLKIQKGSPKTLDRFWKTQLRKFKRTYEIV</sequence>
<reference evidence="2" key="1">
    <citation type="journal article" date="2020" name="Nature">
        <title>Giant virus diversity and host interactions through global metagenomics.</title>
        <authorList>
            <person name="Schulz F."/>
            <person name="Roux S."/>
            <person name="Paez-Espino D."/>
            <person name="Jungbluth S."/>
            <person name="Walsh D.A."/>
            <person name="Denef V.J."/>
            <person name="McMahon K.D."/>
            <person name="Konstantinidis K.T."/>
            <person name="Eloe-Fadrosh E.A."/>
            <person name="Kyrpides N.C."/>
            <person name="Woyke T."/>
        </authorList>
    </citation>
    <scope>NUCLEOTIDE SEQUENCE</scope>
    <source>
        <strain evidence="2">GVMAG-M-3300018416-26</strain>
    </source>
</reference>
<proteinExistence type="predicted"/>
<dbReference type="InterPro" id="IPR023214">
    <property type="entry name" value="HAD_sf"/>
</dbReference>
<dbReference type="SMART" id="SM00577">
    <property type="entry name" value="CPDc"/>
    <property type="match status" value="1"/>
</dbReference>
<evidence type="ECO:0000313" key="2">
    <source>
        <dbReference type="EMBL" id="QHS94087.1"/>
    </source>
</evidence>
<dbReference type="Gene3D" id="3.40.50.1000">
    <property type="entry name" value="HAD superfamily/HAD-like"/>
    <property type="match status" value="1"/>
</dbReference>
<protein>
    <recommendedName>
        <fullName evidence="1">FCP1 homology domain-containing protein</fullName>
    </recommendedName>
</protein>
<accession>A0A6C0BNT6</accession>